<keyword evidence="1" id="KW-0732">Signal</keyword>
<sequence>MNKIIIVAVLVAIGYQCCLADEEARKAWMEFHKEMKAGVCKPETTDNALLGKLADCKKNFYNIPADKMAEHEAKYTEMMKDCVKDDEVKAYTKVDLTNNINKFVLMSWCGEGFQKCMHEKYQKAKEAKTEEKADPDHKHHPTAEQKTAFKTCLKNAIKV</sequence>
<keyword evidence="3" id="KW-1185">Reference proteome</keyword>
<evidence type="ECO:0000313" key="3">
    <source>
        <dbReference type="Proteomes" id="UP000728032"/>
    </source>
</evidence>
<reference evidence="2" key="1">
    <citation type="submission" date="2020-11" db="EMBL/GenBank/DDBJ databases">
        <authorList>
            <person name="Tran Van P."/>
        </authorList>
    </citation>
    <scope>NUCLEOTIDE SEQUENCE</scope>
</reference>
<dbReference type="EMBL" id="OC916758">
    <property type="protein sequence ID" value="CAD7645158.1"/>
    <property type="molecule type" value="Genomic_DNA"/>
</dbReference>
<name>A0A7R9LNX2_9ACAR</name>
<evidence type="ECO:0000256" key="1">
    <source>
        <dbReference type="SAM" id="SignalP"/>
    </source>
</evidence>
<feature type="chain" id="PRO_5036211281" evidence="1">
    <location>
        <begin position="21"/>
        <end position="159"/>
    </location>
</feature>
<gene>
    <name evidence="2" type="ORF">ONB1V03_LOCUS5062</name>
</gene>
<protein>
    <submittedName>
        <fullName evidence="2">Uncharacterized protein</fullName>
    </submittedName>
</protein>
<feature type="signal peptide" evidence="1">
    <location>
        <begin position="1"/>
        <end position="20"/>
    </location>
</feature>
<dbReference type="EMBL" id="CAJPVJ010001933">
    <property type="protein sequence ID" value="CAG2165522.1"/>
    <property type="molecule type" value="Genomic_DNA"/>
</dbReference>
<organism evidence="2">
    <name type="scientific">Oppiella nova</name>
    <dbReference type="NCBI Taxonomy" id="334625"/>
    <lineage>
        <taxon>Eukaryota</taxon>
        <taxon>Metazoa</taxon>
        <taxon>Ecdysozoa</taxon>
        <taxon>Arthropoda</taxon>
        <taxon>Chelicerata</taxon>
        <taxon>Arachnida</taxon>
        <taxon>Acari</taxon>
        <taxon>Acariformes</taxon>
        <taxon>Sarcoptiformes</taxon>
        <taxon>Oribatida</taxon>
        <taxon>Brachypylina</taxon>
        <taxon>Oppioidea</taxon>
        <taxon>Oppiidae</taxon>
        <taxon>Oppiella</taxon>
    </lineage>
</organism>
<evidence type="ECO:0000313" key="2">
    <source>
        <dbReference type="EMBL" id="CAD7645158.1"/>
    </source>
</evidence>
<accession>A0A7R9LNX2</accession>
<dbReference type="AlphaFoldDB" id="A0A7R9LNX2"/>
<dbReference type="OrthoDB" id="6521136at2759"/>
<proteinExistence type="predicted"/>
<dbReference type="Proteomes" id="UP000728032">
    <property type="component" value="Unassembled WGS sequence"/>
</dbReference>